<dbReference type="PANTHER" id="PTHR20966">
    <property type="entry name" value="ANKYRIN REPEAT AND SOCS BOX PROTEIN 17"/>
    <property type="match status" value="1"/>
</dbReference>
<organism evidence="5">
    <name type="scientific">Thrips palmi</name>
    <name type="common">Melon thrips</name>
    <dbReference type="NCBI Taxonomy" id="161013"/>
    <lineage>
        <taxon>Eukaryota</taxon>
        <taxon>Metazoa</taxon>
        <taxon>Ecdysozoa</taxon>
        <taxon>Arthropoda</taxon>
        <taxon>Hexapoda</taxon>
        <taxon>Insecta</taxon>
        <taxon>Pterygota</taxon>
        <taxon>Neoptera</taxon>
        <taxon>Paraneoptera</taxon>
        <taxon>Thysanoptera</taxon>
        <taxon>Terebrantia</taxon>
        <taxon>Thripoidea</taxon>
        <taxon>Thripidae</taxon>
        <taxon>Thrips</taxon>
    </lineage>
</organism>
<dbReference type="PROSITE" id="PS50225">
    <property type="entry name" value="SOCS"/>
    <property type="match status" value="1"/>
</dbReference>
<evidence type="ECO:0000256" key="1">
    <source>
        <dbReference type="ARBA" id="ARBA00022786"/>
    </source>
</evidence>
<dbReference type="PANTHER" id="PTHR20966:SF2">
    <property type="entry name" value="ANKYRIN REPEAT AND SOCS BOX PROTEIN 17"/>
    <property type="match status" value="1"/>
</dbReference>
<reference evidence="5" key="1">
    <citation type="submission" date="2025-08" db="UniProtKB">
        <authorList>
            <consortium name="RefSeq"/>
        </authorList>
    </citation>
    <scope>IDENTIFICATION</scope>
    <source>
        <tissue evidence="5">Total insect</tissue>
    </source>
</reference>
<dbReference type="GeneID" id="117652349"/>
<keyword evidence="4" id="KW-1185">Reference proteome</keyword>
<keyword evidence="2" id="KW-0040">ANK repeat</keyword>
<dbReference type="CTD" id="43683"/>
<evidence type="ECO:0000313" key="4">
    <source>
        <dbReference type="Proteomes" id="UP000515158"/>
    </source>
</evidence>
<dbReference type="KEGG" id="tpal:117652349"/>
<dbReference type="InterPro" id="IPR036036">
    <property type="entry name" value="SOCS_box-like_dom_sf"/>
</dbReference>
<gene>
    <name evidence="5" type="primary">LOC117652349</name>
</gene>
<evidence type="ECO:0000259" key="3">
    <source>
        <dbReference type="PROSITE" id="PS50225"/>
    </source>
</evidence>
<evidence type="ECO:0000256" key="2">
    <source>
        <dbReference type="ARBA" id="ARBA00023043"/>
    </source>
</evidence>
<dbReference type="GO" id="GO:0035556">
    <property type="term" value="P:intracellular signal transduction"/>
    <property type="evidence" value="ECO:0007669"/>
    <property type="project" value="InterPro"/>
</dbReference>
<dbReference type="InParanoid" id="A0A6P9A718"/>
<dbReference type="InterPro" id="IPR039147">
    <property type="entry name" value="ASB17"/>
</dbReference>
<dbReference type="RefSeq" id="XP_034253084.1">
    <property type="nucleotide sequence ID" value="XM_034397193.1"/>
</dbReference>
<dbReference type="SUPFAM" id="SSF158235">
    <property type="entry name" value="SOCS box-like"/>
    <property type="match status" value="1"/>
</dbReference>
<feature type="domain" description="SOCS box" evidence="3">
    <location>
        <begin position="300"/>
        <end position="347"/>
    </location>
</feature>
<dbReference type="Proteomes" id="UP000515158">
    <property type="component" value="Unplaced"/>
</dbReference>
<dbReference type="FunCoup" id="A0A6P9A718">
    <property type="interactions" value="1"/>
</dbReference>
<dbReference type="SMART" id="SM00969">
    <property type="entry name" value="SOCS_box"/>
    <property type="match status" value="1"/>
</dbReference>
<dbReference type="OrthoDB" id="6419934at2759"/>
<dbReference type="AlphaFoldDB" id="A0A6P9A718"/>
<accession>A0A6P9A718</accession>
<dbReference type="InterPro" id="IPR001496">
    <property type="entry name" value="SOCS_box"/>
</dbReference>
<dbReference type="Pfam" id="PF07525">
    <property type="entry name" value="SOCS_box"/>
    <property type="match status" value="1"/>
</dbReference>
<sequence>MAMDTILDVFFEKVFSKLPRGALVSRYKREELCDYFGTVIVGCVGAEQVTAQEAVGRTVCAALRYHAATRDANGNVCLKGKFHDILYVVAKLAYDWELQDSHTVTRLLRDLHACEDTFERLTVGAIVGTRVSHLLSGWKSEFADREENLQALEYFLRHADGQRLVFQAKQGPGLGKQAKDRPRRFADVAMRACGGLTAAAMALDVAKVDTLLLLLRHGATIQFPDRESVDDARATPVDVVLGKLLDFRERFPGEPFPEETLACLRVLLRVVPSAADSALLRHCPDVILGLAGQDGAPLVPLCRLGVTPPELKHLSRCAVRHQLHLAWGLPKGIEALSVPHALRRYLDLELD</sequence>
<name>A0A6P9A718_THRPL</name>
<protein>
    <submittedName>
        <fullName evidence="5">Uncharacterized protein LOC117652349</fullName>
    </submittedName>
</protein>
<proteinExistence type="predicted"/>
<evidence type="ECO:0000313" key="5">
    <source>
        <dbReference type="RefSeq" id="XP_034253084.1"/>
    </source>
</evidence>
<keyword evidence="1" id="KW-0833">Ubl conjugation pathway</keyword>